<dbReference type="STRING" id="413434.SAMN04488132_11334"/>
<evidence type="ECO:0000256" key="1">
    <source>
        <dbReference type="ARBA" id="ARBA00004370"/>
    </source>
</evidence>
<evidence type="ECO:0000256" key="5">
    <source>
        <dbReference type="SAM" id="SignalP"/>
    </source>
</evidence>
<dbReference type="OrthoDB" id="333971at2"/>
<dbReference type="Pfam" id="PF01103">
    <property type="entry name" value="Omp85"/>
    <property type="match status" value="1"/>
</dbReference>
<dbReference type="GO" id="GO:0019867">
    <property type="term" value="C:outer membrane"/>
    <property type="evidence" value="ECO:0007669"/>
    <property type="project" value="InterPro"/>
</dbReference>
<dbReference type="Proteomes" id="UP000190888">
    <property type="component" value="Unassembled WGS sequence"/>
</dbReference>
<dbReference type="EMBL" id="FUWH01000013">
    <property type="protein sequence ID" value="SKA16656.1"/>
    <property type="molecule type" value="Genomic_DNA"/>
</dbReference>
<feature type="chain" id="PRO_5012594560" evidence="5">
    <location>
        <begin position="20"/>
        <end position="1199"/>
    </location>
</feature>
<dbReference type="InterPro" id="IPR000184">
    <property type="entry name" value="Bac_surfAg_D15"/>
</dbReference>
<name>A0A1T4RLI6_9BACT</name>
<organism evidence="8 9">
    <name type="scientific">Sediminibacterium ginsengisoli</name>
    <dbReference type="NCBI Taxonomy" id="413434"/>
    <lineage>
        <taxon>Bacteria</taxon>
        <taxon>Pseudomonadati</taxon>
        <taxon>Bacteroidota</taxon>
        <taxon>Chitinophagia</taxon>
        <taxon>Chitinophagales</taxon>
        <taxon>Chitinophagaceae</taxon>
        <taxon>Sediminibacterium</taxon>
    </lineage>
</organism>
<sequence length="1199" mass="135961">MSKTTVLLILLLITAATRAQDSVRHRIIFIGDAGEPDKEQQDVLSGAARHAIPGKTTVMFLGDNIYPTGMPLQNGPALDAAKDILRKQFMPMRAKGAPVYFIPGNHDWDRMGSKGLAKIRRQWQFLEEQQDSLLKLVPANGCPDPVEIPAGDSTVIIAFDSEWWLFQHSKTNTEADCSCNSKEEVVARMEELLYRNRYKTILLASHHPFQSYGHHGGYYSWKDHLFPLTAINKNLLLPLPVAGSLYPLLRKTFTSPEDMSHPAYKEMIRKIDGVFAGFPNLVHVAGHEHGLQFIKSNQLQIVSGAGSKEAYVKKGADALFAETVPGFVTVDVLPGNRLHITYYTYKDGKQESAFNYEVPYTSVKQQEELAYREVPGDSIVIRPNPAFDSVSHLHRYIFGENYRKEYAAATKVPVIRLSAVHGGLTPTQRGGGHQSRSLRLEDSKGREWVLRSVQKYPDVLLPEALRETFAKDLLSDNMSSQHPFGALIVPPIANAVKVPHTNPVIGWVAPDKNLGMYAKDFANTLNLLEEREPAGKSDNTGKMLRQLSEDNDNSIDARQYMRAVMLDLLIGDWDRHPDQWRWHTQKKDKGKNYIAVPRDRDQVFFITDGVIPKFASRPWLLPYLQGYDSSIKNVNNYLWESRVVNNRVLTTLPHEVWQETASEFVQAVTDSVIHTAIARLPEPAYSMRKDLLTSQMQKRRNSLPQQMETYYRFLNRIADVQASDKNELIEIKDAPGNTLSVYIRKKTKEGNIRDTLFSKTFHPAVTREIRLYAGKGNDSIVLSNHHSEIKLRLIGGEGDKRYHIEAARQKVLLYERTDNAIYTGDTNRLRRHLANDSLNTAFVPTDLYHKTMPLLNVGYNYDDGIMFGLMIRHLHKGFRKLPYASMHQFSFLHSFLTTAFSFKYRAEWLNVLGKGDLLLNANVLAPDNTQNFFGRGNETVYNKTGDFKNHYRTRFELFQLRSAVRWKNGHASFQIGPAFEVYAFNADKNEGRFIYNSAELHSYDSATIDKTKLFGGVHAAYILDNRNNKLLPEWGSYVNIQLQSGIGMNGYSRSYVQLLPEVAFYKSIGNGRQLVIANRLGGGITIGESTFYQSAFLGGHENLLGYRQYRFAGQHMLYNNLEARIRLANINGYILPGQIGLVGFYDIGKVWERNHNSSTWHQGTGGGIYFAPALMTVVKFVVGKSSEGWYPYLTLGMRF</sequence>
<dbReference type="InterPro" id="IPR029052">
    <property type="entry name" value="Metallo-depent_PP-like"/>
</dbReference>
<dbReference type="InterPro" id="IPR004843">
    <property type="entry name" value="Calcineurin-like_PHP"/>
</dbReference>
<evidence type="ECO:0000313" key="9">
    <source>
        <dbReference type="Proteomes" id="UP000190888"/>
    </source>
</evidence>
<evidence type="ECO:0000313" key="8">
    <source>
        <dbReference type="EMBL" id="SKA16656.1"/>
    </source>
</evidence>
<dbReference type="InterPro" id="IPR051558">
    <property type="entry name" value="Metallophosphoesterase_PAP"/>
</dbReference>
<dbReference type="PANTHER" id="PTHR10161:SF14">
    <property type="entry name" value="TARTRATE-RESISTANT ACID PHOSPHATASE TYPE 5"/>
    <property type="match status" value="1"/>
</dbReference>
<evidence type="ECO:0000259" key="6">
    <source>
        <dbReference type="Pfam" id="PF00149"/>
    </source>
</evidence>
<feature type="domain" description="Calcineurin-like phosphoesterase" evidence="6">
    <location>
        <begin position="26"/>
        <end position="223"/>
    </location>
</feature>
<keyword evidence="9" id="KW-1185">Reference proteome</keyword>
<dbReference type="PANTHER" id="PTHR10161">
    <property type="entry name" value="TARTRATE-RESISTANT ACID PHOSPHATASE TYPE 5"/>
    <property type="match status" value="1"/>
</dbReference>
<accession>A0A1T4RLI6</accession>
<dbReference type="Gene3D" id="2.40.160.50">
    <property type="entry name" value="membrane protein fhac: a member of the omp85/tpsb transporter family"/>
    <property type="match status" value="1"/>
</dbReference>
<reference evidence="8 9" key="1">
    <citation type="submission" date="2017-02" db="EMBL/GenBank/DDBJ databases">
        <authorList>
            <person name="Peterson S.W."/>
        </authorList>
    </citation>
    <scope>NUCLEOTIDE SEQUENCE [LARGE SCALE GENOMIC DNA]</scope>
    <source>
        <strain evidence="8 9">DSM 22335</strain>
    </source>
</reference>
<feature type="domain" description="Bacterial surface antigen (D15)" evidence="7">
    <location>
        <begin position="1017"/>
        <end position="1163"/>
    </location>
</feature>
<feature type="signal peptide" evidence="5">
    <location>
        <begin position="1"/>
        <end position="19"/>
    </location>
</feature>
<gene>
    <name evidence="8" type="ORF">SAMN04488132_11334</name>
</gene>
<evidence type="ECO:0000256" key="2">
    <source>
        <dbReference type="ARBA" id="ARBA00022729"/>
    </source>
</evidence>
<dbReference type="GO" id="GO:0016787">
    <property type="term" value="F:hydrolase activity"/>
    <property type="evidence" value="ECO:0007669"/>
    <property type="project" value="UniProtKB-KW"/>
</dbReference>
<keyword evidence="4" id="KW-0472">Membrane</keyword>
<dbReference type="RefSeq" id="WP_078832651.1">
    <property type="nucleotide sequence ID" value="NZ_FUWH01000013.1"/>
</dbReference>
<dbReference type="SUPFAM" id="SSF56300">
    <property type="entry name" value="Metallo-dependent phosphatases"/>
    <property type="match status" value="1"/>
</dbReference>
<dbReference type="Pfam" id="PF00149">
    <property type="entry name" value="Metallophos"/>
    <property type="match status" value="1"/>
</dbReference>
<proteinExistence type="predicted"/>
<evidence type="ECO:0000256" key="4">
    <source>
        <dbReference type="ARBA" id="ARBA00023136"/>
    </source>
</evidence>
<evidence type="ECO:0000259" key="7">
    <source>
        <dbReference type="Pfam" id="PF01103"/>
    </source>
</evidence>
<dbReference type="Gene3D" id="3.60.21.10">
    <property type="match status" value="1"/>
</dbReference>
<evidence type="ECO:0000256" key="3">
    <source>
        <dbReference type="ARBA" id="ARBA00022801"/>
    </source>
</evidence>
<comment type="subcellular location">
    <subcellularLocation>
        <location evidence="1">Membrane</location>
    </subcellularLocation>
</comment>
<dbReference type="AlphaFoldDB" id="A0A1T4RLI6"/>
<protein>
    <submittedName>
        <fullName evidence="8">Calcineurin-like phosphoesterase</fullName>
    </submittedName>
</protein>
<keyword evidence="3" id="KW-0378">Hydrolase</keyword>
<keyword evidence="2 5" id="KW-0732">Signal</keyword>